<evidence type="ECO:0000256" key="3">
    <source>
        <dbReference type="ARBA" id="ARBA00022679"/>
    </source>
</evidence>
<feature type="domain" description="Glycosyltransferase 2-like" evidence="4">
    <location>
        <begin position="336"/>
        <end position="451"/>
    </location>
</feature>
<evidence type="ECO:0000313" key="6">
    <source>
        <dbReference type="Proteomes" id="UP000188604"/>
    </source>
</evidence>
<evidence type="ECO:0000259" key="4">
    <source>
        <dbReference type="Pfam" id="PF00535"/>
    </source>
</evidence>
<protein>
    <recommendedName>
        <fullName evidence="4">Glycosyltransferase 2-like domain-containing protein</fullName>
    </recommendedName>
</protein>
<dbReference type="KEGG" id="nch:A0U93_05560"/>
<gene>
    <name evidence="5" type="ORF">A0U93_05560</name>
</gene>
<evidence type="ECO:0000256" key="2">
    <source>
        <dbReference type="ARBA" id="ARBA00022676"/>
    </source>
</evidence>
<keyword evidence="3" id="KW-0808">Transferase</keyword>
<dbReference type="InterPro" id="IPR029044">
    <property type="entry name" value="Nucleotide-diphossugar_trans"/>
</dbReference>
<dbReference type="EMBL" id="CP014691">
    <property type="protein sequence ID" value="AQS89317.1"/>
    <property type="molecule type" value="Genomic_DNA"/>
</dbReference>
<dbReference type="Gene3D" id="3.40.50.2000">
    <property type="entry name" value="Glycogen Phosphorylase B"/>
    <property type="match status" value="1"/>
</dbReference>
<comment type="similarity">
    <text evidence="1">Belongs to the glycosyltransferase 2 family.</text>
</comment>
<dbReference type="Gene3D" id="1.25.40.10">
    <property type="entry name" value="Tetratricopeptide repeat domain"/>
    <property type="match status" value="1"/>
</dbReference>
<organism evidence="5 6">
    <name type="scientific">Neoasaia chiangmaiensis</name>
    <dbReference type="NCBI Taxonomy" id="320497"/>
    <lineage>
        <taxon>Bacteria</taxon>
        <taxon>Pseudomonadati</taxon>
        <taxon>Pseudomonadota</taxon>
        <taxon>Alphaproteobacteria</taxon>
        <taxon>Acetobacterales</taxon>
        <taxon>Acetobacteraceae</taxon>
        <taxon>Neoasaia</taxon>
    </lineage>
</organism>
<accession>A0A1U9KUC8</accession>
<keyword evidence="6" id="KW-1185">Reference proteome</keyword>
<evidence type="ECO:0000313" key="5">
    <source>
        <dbReference type="EMBL" id="AQS89317.1"/>
    </source>
</evidence>
<dbReference type="Pfam" id="PF00535">
    <property type="entry name" value="Glycos_transf_2"/>
    <property type="match status" value="1"/>
</dbReference>
<keyword evidence="2" id="KW-0328">Glycosyltransferase</keyword>
<dbReference type="InterPro" id="IPR001173">
    <property type="entry name" value="Glyco_trans_2-like"/>
</dbReference>
<dbReference type="InterPro" id="IPR011990">
    <property type="entry name" value="TPR-like_helical_dom_sf"/>
</dbReference>
<dbReference type="SUPFAM" id="SSF48452">
    <property type="entry name" value="TPR-like"/>
    <property type="match status" value="1"/>
</dbReference>
<reference evidence="5 6" key="1">
    <citation type="submission" date="2016-03" db="EMBL/GenBank/DDBJ databases">
        <title>Acetic acid bacteria sequencing.</title>
        <authorList>
            <person name="Brandt J."/>
            <person name="Jakob F."/>
            <person name="Vogel R.F."/>
        </authorList>
    </citation>
    <scope>NUCLEOTIDE SEQUENCE [LARGE SCALE GENOMIC DNA]</scope>
    <source>
        <strain evidence="5 6">NBRC 101099</strain>
    </source>
</reference>
<name>A0A1U9KUC8_9PROT</name>
<dbReference type="Proteomes" id="UP000188604">
    <property type="component" value="Chromosome"/>
</dbReference>
<dbReference type="PANTHER" id="PTHR43179:SF12">
    <property type="entry name" value="GALACTOFURANOSYLTRANSFERASE GLFT2"/>
    <property type="match status" value="1"/>
</dbReference>
<dbReference type="STRING" id="320497.A0U93_05560"/>
<dbReference type="PANTHER" id="PTHR43179">
    <property type="entry name" value="RHAMNOSYLTRANSFERASE WBBL"/>
    <property type="match status" value="1"/>
</dbReference>
<dbReference type="SUPFAM" id="SSF53448">
    <property type="entry name" value="Nucleotide-diphospho-sugar transferases"/>
    <property type="match status" value="1"/>
</dbReference>
<dbReference type="Gene3D" id="3.90.550.10">
    <property type="entry name" value="Spore Coat Polysaccharide Biosynthesis Protein SpsA, Chain A"/>
    <property type="match status" value="1"/>
</dbReference>
<dbReference type="Pfam" id="PF13692">
    <property type="entry name" value="Glyco_trans_1_4"/>
    <property type="match status" value="1"/>
</dbReference>
<proteinExistence type="inferred from homology"/>
<sequence length="953" mass="103878">MSDRDRAAWQRWIDGRAQDSFRRGQAAASAGDGPTALFWLDRAARMARDNTHVALALGMAQLSAGRWAEALATMDRLSASCVLREALFGQAVACLRLGDPMGASHILGRALSRFAPAPAVHAMAAQVAEAAGAAGWCGVEGGGRVLGLSTGAVTWRLRRSASAGGTTRWASGFPGDLPASWRDADWLDVLADGRPLLGSPADLRAIRRSEGVVQPAEGGVEGWLWHPADPDHVPVLQIEGEQGAAMHLTLTVPATDVDTDVPLARPRRFFVPTDQLPEGTLRFLDGYGAGISGSPIDRGLIRLFDAPVRRAPERPRRRSGTQPIPAVRPRAAGWLVIVPAYRDLPKLRACLQSVFDTMPDGVEIMVVDDATPEPALARYLDRLAASGRITLRRQDRNAGFPSAANIGLRAAAGRDVVLLNSDTIVPRGWLEGLRHVLDAEPTIGTATPFSNDASILSYPSVKVANPPPDRRETQRLADLCARLPLRLDIDLPTANGFCMAIRGDCLAQTGLLREDAFAQGYGEENDFCCRATALGWRHVAATNVFVAHVGGVSFGAARRALMRRNLRILNRLHPGYDAAVQAFVRRDPLFEARRALDGARLRQACGRKRSIAMLLHDSGGGVARVVRERAAAFEHGGLFVLTIRPDTTGCRLICAAVETDSLVFRLPAEWPQLLGLLRDLRVQSLEWHHLIGHAPMMRGLHQALAVPYDIFIHDYVWFCQRVSLLGPRERYCGEPSPEGCAVCIAEVGSYLGETISMPDFLARSDRELRGARRLMAPSGDTARRIARHFPDLTVDVLPLEDDAAWPDIRMMTRGFARRRIGFVGGIGAEKGYDVIRALAEDAQMRDLALDFVVVGHTPDDEALFETGRVLVTGEYRESEVMSIIRDLHIEIGFIPSITPETWCFALGVIWQAGLPCVSFDLGAQAERIRRTGRGWTVPLGMPASALNNFLLRL</sequence>
<evidence type="ECO:0000256" key="1">
    <source>
        <dbReference type="ARBA" id="ARBA00006739"/>
    </source>
</evidence>
<dbReference type="SUPFAM" id="SSF53756">
    <property type="entry name" value="UDP-Glycosyltransferase/glycogen phosphorylase"/>
    <property type="match status" value="1"/>
</dbReference>
<dbReference type="GO" id="GO:0016757">
    <property type="term" value="F:glycosyltransferase activity"/>
    <property type="evidence" value="ECO:0007669"/>
    <property type="project" value="UniProtKB-KW"/>
</dbReference>
<dbReference type="AlphaFoldDB" id="A0A1U9KUC8"/>